<dbReference type="KEGG" id="bja:blr3944"/>
<evidence type="ECO:0000313" key="2">
    <source>
        <dbReference type="Proteomes" id="UP000002526"/>
    </source>
</evidence>
<dbReference type="EnsemblBacteria" id="BAC49209">
    <property type="protein sequence ID" value="BAC49209"/>
    <property type="gene ID" value="BAC49209"/>
</dbReference>
<gene>
    <name evidence="1" type="ordered locus">blr3944</name>
</gene>
<name>Q89N98_BRADU</name>
<dbReference type="eggNOG" id="ENOG5030WUE">
    <property type="taxonomic scope" value="Bacteria"/>
</dbReference>
<accession>Q89N98</accession>
<keyword evidence="2" id="KW-1185">Reference proteome</keyword>
<dbReference type="InParanoid" id="Q89N98"/>
<dbReference type="EMBL" id="BA000040">
    <property type="protein sequence ID" value="BAC49209.1"/>
    <property type="molecule type" value="Genomic_DNA"/>
</dbReference>
<organism evidence="1 2">
    <name type="scientific">Bradyrhizobium diazoefficiens (strain JCM 10833 / BCRC 13528 / IAM 13628 / NBRC 14792 / USDA 110)</name>
    <dbReference type="NCBI Taxonomy" id="224911"/>
    <lineage>
        <taxon>Bacteria</taxon>
        <taxon>Pseudomonadati</taxon>
        <taxon>Pseudomonadota</taxon>
        <taxon>Alphaproteobacteria</taxon>
        <taxon>Hyphomicrobiales</taxon>
        <taxon>Nitrobacteraceae</taxon>
        <taxon>Bradyrhizobium</taxon>
    </lineage>
</organism>
<dbReference type="Proteomes" id="UP000002526">
    <property type="component" value="Chromosome"/>
</dbReference>
<dbReference type="AlphaFoldDB" id="Q89N98"/>
<dbReference type="HOGENOM" id="CLU_099757_0_0_5"/>
<sequence length="243" mass="26302">MLARQEFVLCGLIISVATCGLWGLKRAARKCSHFRPLFRPISAKLLSVARRPGQDLSIWSPAMFKPVLSACLFVAVSSIASEARPYRIDHAPECNVIMPCDFSSSQTRRERVSSYSSQTPHSRQLTMVAAGNAVPAVNAPGDRVVGGRPAGCPSSFCGCGAALRVFGRMVPELNLAANWLRFPRTSPAPGMVAARRGHVFVLEQHLGGDLWMAYDANSGGHATRMHARSLRGYTVVNPRVATL</sequence>
<dbReference type="STRING" id="224911.AAV28_16735"/>
<protein>
    <submittedName>
        <fullName evidence="1">Blr3944 protein</fullName>
    </submittedName>
</protein>
<dbReference type="OrthoDB" id="8246774at2"/>
<evidence type="ECO:0000313" key="1">
    <source>
        <dbReference type="EMBL" id="BAC49209.1"/>
    </source>
</evidence>
<proteinExistence type="predicted"/>
<reference evidence="2" key="1">
    <citation type="journal article" date="2002" name="DNA Res.">
        <title>Complete genomic sequence of nitrogen-fixing symbiotic bacterium Bradyrhizobium japonicum USDA110.</title>
        <authorList>
            <person name="Kaneko T."/>
            <person name="Nakamura Y."/>
            <person name="Sato S."/>
            <person name="Minamisawa K."/>
            <person name="Uchiumi T."/>
            <person name="Sasamoto S."/>
            <person name="Watanabe A."/>
            <person name="Idesawa K."/>
            <person name="Iriguchi M."/>
            <person name="Kawashima K."/>
            <person name="Kohara M."/>
            <person name="Matsumoto M."/>
            <person name="Shimpo S."/>
            <person name="Tsuruoka H."/>
            <person name="Wada T."/>
            <person name="Yamada M."/>
            <person name="Tabata S."/>
        </authorList>
    </citation>
    <scope>NUCLEOTIDE SEQUENCE [LARGE SCALE GENOMIC DNA]</scope>
    <source>
        <strain evidence="2">JCM 10833 / BCRC 13528 / IAM 13628 / NBRC 14792 / USDA 110</strain>
    </source>
</reference>